<gene>
    <name evidence="2" type="ORF">pA_00054</name>
</gene>
<evidence type="ECO:0000256" key="1">
    <source>
        <dbReference type="SAM" id="SignalP"/>
    </source>
</evidence>
<reference evidence="2" key="2">
    <citation type="submission" date="2015-03" db="EMBL/GenBank/DDBJ databases">
        <authorList>
            <person name="Welte C."/>
            <person name="de Graaf R."/>
            <person name="van den Bosch T.J.M."/>
            <person name="Op den Camp H."/>
            <person name="van Dam N."/>
            <person name="Jetten M."/>
        </authorList>
    </citation>
    <scope>NUCLEOTIDE SEQUENCE</scope>
    <source>
        <plasmid evidence="2">Drgb1</plasmid>
    </source>
</reference>
<dbReference type="AlphaFoldDB" id="A0A0K0MPY0"/>
<evidence type="ECO:0000313" key="2">
    <source>
        <dbReference type="EMBL" id="AKG47494.1"/>
    </source>
</evidence>
<sequence length="200" mass="22571">MNIKVKMLTLLCSTMFAVSTFAKAEFTESDFYWDSKISPYKEIIIKGVNKVHRENSKCKDIDPSSAYISGSKGTKANPVFYVTCGKDFDVFNVFFSKSDVENDKEMKAASHINKNTAVDLCESYAKSHTVHPSTLNFSKFYDLSVNEHANGRTTVVSSFSAKNSYNLELKYNIKCLLDAKGLIEADILERNKKIIFESFT</sequence>
<protein>
    <submittedName>
        <fullName evidence="2">Uncharacterized protein</fullName>
    </submittedName>
</protein>
<keyword evidence="1" id="KW-0732">Signal</keyword>
<accession>A0A0K0MPY0</accession>
<name>A0A0K0MPY0_PECCA</name>
<feature type="signal peptide" evidence="1">
    <location>
        <begin position="1"/>
        <end position="24"/>
    </location>
</feature>
<keyword evidence="2" id="KW-0614">Plasmid</keyword>
<reference evidence="2" key="1">
    <citation type="journal article" date="2015" name="Environ. Microbiol.">
        <title>Plasmids from the gut microbiome of cabbage root fly larvae encode SaxA that catalyses the conversion of the plant toxin 2-phenylethyl isothiocyanate.</title>
        <authorList>
            <person name="Welte C.U."/>
            <person name="de Graaf R.M."/>
            <person name="van den Bosch T.J."/>
            <person name="Op den Camp H.J."/>
            <person name="van Dam N.M."/>
            <person name="Jetten M.S."/>
        </authorList>
    </citation>
    <scope>NUCLEOTIDE SEQUENCE</scope>
    <source>
        <plasmid evidence="2">Drgb1</plasmid>
    </source>
</reference>
<feature type="chain" id="PRO_5005451247" evidence="1">
    <location>
        <begin position="25"/>
        <end position="200"/>
    </location>
</feature>
<proteinExistence type="predicted"/>
<geneLocation type="plasmid" evidence="2">
    <name>Drgb1</name>
</geneLocation>
<organism evidence="2">
    <name type="scientific">Pectobacterium carotovorum</name>
    <name type="common">Erwinia carotovora</name>
    <dbReference type="NCBI Taxonomy" id="554"/>
    <lineage>
        <taxon>Bacteria</taxon>
        <taxon>Pseudomonadati</taxon>
        <taxon>Pseudomonadota</taxon>
        <taxon>Gammaproteobacteria</taxon>
        <taxon>Enterobacterales</taxon>
        <taxon>Pectobacteriaceae</taxon>
        <taxon>Pectobacterium</taxon>
    </lineage>
</organism>
<dbReference type="EMBL" id="KP942676">
    <property type="protein sequence ID" value="AKG47494.1"/>
    <property type="molecule type" value="Genomic_DNA"/>
</dbReference>
<dbReference type="RefSeq" id="WP_181374663.1">
    <property type="nucleotide sequence ID" value="NZ_KP942676.1"/>
</dbReference>